<sequence>MSPELARNPVLTGPAFTYTELPRESPHPTTRMIRLLPNKDKDAEIKCELFNYDLTSGSGAESHLYEALSYVWGSNTRSRTIILNSCVFPVTENLYLALSRLRNRQLERILWVDAICINQDDLNEKTKQIPLMRTIYAQAQHVTVWLGEAYEDGDKALEGLRCLAEGQDVDIEGFGALCVNLFERTWFRRIWVLQEVGVARSIYIMCGSVQINGHALCEGLKRMRLPAEYQEKIGPVAFLIKGALVRPNYEPGSRGFLTIGELVGMYCYHNATEQHDKIYALLGLSADPMTSALTPNYALPWNTLFNQVTSHMFPDCSVETWPGSDIAIIRGGGWVLGHICSVRHVSKFGQQEVKVYLNDTARSIGYENDWEASWDLQTFAQAVNPGDIVFLLQGASRPSIIRLCKDHFRIITPAVTLCKRRPRESLEGTSRGWHTPDGTCDILLVWRIPLNNDTMSQKWPETELPDMVPAYQEQSLEAEYRRNNITRIMAGVAMGALALKKRDDDDVARLLVLSGTDDSIASRLTKSSAKDIRRFPDKIMQSLFPSERNDLSISEEMVKAVAENKGPCGYIIMELLFQRQGSSLPISEEVVEAAAGNSGWCGHQVMKAIYRHRKEFFPISEEAVKAAAGNTGRKATKMMKLLYKAQGEALPVSEEVLKVAAGNDTIGGARILEIIVHHRGQNLPVSEDVFMTAIGSSEWGYCKLSKLLEYYNGKFPASEELVKAAAKRRAFLSLLIDQGEESLPVSEEVVKAVAGSSFGNESLELLFEYTEGSLPISEDVVKTAAENEKSGPKVMKILFQQRGERLPVTEEVVKAAAENEKSGPKVMEILFKKRGERLPVTEEVVKAAAGNEGCGDDIMGILFQQRGDKLPVTEEVVKAAAAGFFGDYIIDILFQQRGERLPVTEEVVKAAAGNGWNADHIMVSLLQQRGNKLPVTEEVIKAAARNEGAGYQILEYLLQQKGRSGLPVTEEVLEAAAENTACGAKILEILQPERSLQTTVTERPESPESPEGSESAESFARWDHLQYPPYSRSSESSLSLDGLDEKE</sequence>
<dbReference type="EMBL" id="AP024425">
    <property type="protein sequence ID" value="BCR94662.1"/>
    <property type="molecule type" value="Genomic_DNA"/>
</dbReference>
<dbReference type="GeneID" id="64955987"/>
<feature type="region of interest" description="Disordered" evidence="1">
    <location>
        <begin position="993"/>
        <end position="1047"/>
    </location>
</feature>
<dbReference type="OrthoDB" id="3477286at2759"/>
<keyword evidence="6" id="KW-1185">Reference proteome</keyword>
<evidence type="ECO:0000259" key="2">
    <source>
        <dbReference type="Pfam" id="PF06985"/>
    </source>
</evidence>
<feature type="compositionally biased region" description="Low complexity" evidence="1">
    <location>
        <begin position="1009"/>
        <end position="1018"/>
    </location>
</feature>
<evidence type="ECO:0000313" key="5">
    <source>
        <dbReference type="Proteomes" id="UP000075230"/>
    </source>
</evidence>
<dbReference type="InterPro" id="IPR010730">
    <property type="entry name" value="HET"/>
</dbReference>
<dbReference type="EMBL" id="BCWF01000006">
    <property type="protein sequence ID" value="GAT19845.1"/>
    <property type="molecule type" value="Genomic_DNA"/>
</dbReference>
<dbReference type="KEGG" id="aluc:AKAW2_11708S"/>
<dbReference type="InterPro" id="IPR052895">
    <property type="entry name" value="HetReg/Transcr_Mod"/>
</dbReference>
<dbReference type="InterPro" id="IPR055530">
    <property type="entry name" value="DUF7104"/>
</dbReference>
<proteinExistence type="predicted"/>
<feature type="compositionally biased region" description="Low complexity" evidence="1">
    <location>
        <begin position="1031"/>
        <end position="1040"/>
    </location>
</feature>
<evidence type="ECO:0000313" key="6">
    <source>
        <dbReference type="Proteomes" id="UP000661280"/>
    </source>
</evidence>
<evidence type="ECO:0000313" key="4">
    <source>
        <dbReference type="EMBL" id="GAT19845.1"/>
    </source>
</evidence>
<dbReference type="Pfam" id="PF23397">
    <property type="entry name" value="DUF7104"/>
    <property type="match status" value="12"/>
</dbReference>
<dbReference type="VEuPathDB" id="FungiDB:ASPFODRAFT_40960"/>
<dbReference type="PANTHER" id="PTHR24148:SF78">
    <property type="entry name" value="HETEROKARYON INCOMPATIBILITY DOMAIN-CONTAINING PROTEIN"/>
    <property type="match status" value="1"/>
</dbReference>
<dbReference type="Proteomes" id="UP000075230">
    <property type="component" value="Unassembled WGS sequence"/>
</dbReference>
<reference evidence="4 5" key="1">
    <citation type="journal article" date="2016" name="DNA Res.">
        <title>Genome sequence of Aspergillus luchuensis NBRC 4314.</title>
        <authorList>
            <person name="Yamada O."/>
            <person name="Machida M."/>
            <person name="Hosoyama A."/>
            <person name="Goto M."/>
            <person name="Takahashi T."/>
            <person name="Futagami T."/>
            <person name="Yamagata Y."/>
            <person name="Takeuchi M."/>
            <person name="Kobayashi T."/>
            <person name="Koike H."/>
            <person name="Abe K."/>
            <person name="Asai K."/>
            <person name="Arita M."/>
            <person name="Fujita N."/>
            <person name="Fukuda K."/>
            <person name="Higa K."/>
            <person name="Horikawa H."/>
            <person name="Ishikawa T."/>
            <person name="Jinno K."/>
            <person name="Kato Y."/>
            <person name="Kirimura K."/>
            <person name="Mizutani O."/>
            <person name="Nakasone K."/>
            <person name="Sano M."/>
            <person name="Shiraishi Y."/>
            <person name="Tsukahara M."/>
            <person name="Gomi K."/>
        </authorList>
    </citation>
    <scope>NUCLEOTIDE SEQUENCE [LARGE SCALE GENOMIC DNA]</scope>
    <source>
        <strain evidence="4 5">RIB 2604</strain>
    </source>
</reference>
<evidence type="ECO:0000313" key="3">
    <source>
        <dbReference type="EMBL" id="BCR94662.1"/>
    </source>
</evidence>
<dbReference type="AlphaFoldDB" id="A0A146F0W8"/>
<reference evidence="3" key="3">
    <citation type="submission" date="2021-01" db="EMBL/GenBank/DDBJ databases">
        <authorList>
            <consortium name="Aspergillus luchuensis mut. kawachii IFO 4304 genome sequencing consortium"/>
            <person name="Kazuki M."/>
            <person name="Futagami T."/>
        </authorList>
    </citation>
    <scope>NUCLEOTIDE SEQUENCE</scope>
    <source>
        <strain evidence="3">IFO 4308</strain>
    </source>
</reference>
<dbReference type="PANTHER" id="PTHR24148">
    <property type="entry name" value="ANKYRIN REPEAT DOMAIN-CONTAINING PROTEIN 39 HOMOLOG-RELATED"/>
    <property type="match status" value="1"/>
</dbReference>
<accession>A0A146F0W8</accession>
<protein>
    <recommendedName>
        <fullName evidence="2">Heterokaryon incompatibility domain-containing protein</fullName>
    </recommendedName>
</protein>
<reference evidence="3" key="4">
    <citation type="submission" date="2021-02" db="EMBL/GenBank/DDBJ databases">
        <title>Aspergillus luchuensis mut. kawachii IFO 4304 genome sequence.</title>
        <authorList>
            <person name="Mori K."/>
            <person name="Kadooka C."/>
            <person name="Goto M."/>
            <person name="Futagami T."/>
        </authorList>
    </citation>
    <scope>NUCLEOTIDE SEQUENCE</scope>
    <source>
        <strain evidence="3">IFO 4308</strain>
    </source>
</reference>
<dbReference type="RefSeq" id="XP_041538428.1">
    <property type="nucleotide sequence ID" value="XM_041684222.1"/>
</dbReference>
<gene>
    <name evidence="3" type="ORF">AKAW2_11708S</name>
    <name evidence="4" type="ORF">RIB2604_00604280</name>
</gene>
<evidence type="ECO:0000256" key="1">
    <source>
        <dbReference type="SAM" id="MobiDB-lite"/>
    </source>
</evidence>
<organism evidence="4 5">
    <name type="scientific">Aspergillus kawachii</name>
    <name type="common">White koji mold</name>
    <name type="synonym">Aspergillus awamori var. kawachi</name>
    <dbReference type="NCBI Taxonomy" id="1069201"/>
    <lineage>
        <taxon>Eukaryota</taxon>
        <taxon>Fungi</taxon>
        <taxon>Dikarya</taxon>
        <taxon>Ascomycota</taxon>
        <taxon>Pezizomycotina</taxon>
        <taxon>Eurotiomycetes</taxon>
        <taxon>Eurotiomycetidae</taxon>
        <taxon>Eurotiales</taxon>
        <taxon>Aspergillaceae</taxon>
        <taxon>Aspergillus</taxon>
        <taxon>Aspergillus subgen. Circumdati</taxon>
    </lineage>
</organism>
<dbReference type="Gene3D" id="1.20.5.340">
    <property type="match status" value="3"/>
</dbReference>
<reference evidence="5" key="2">
    <citation type="submission" date="2016-02" db="EMBL/GenBank/DDBJ databases">
        <title>Genome sequencing of Aspergillus luchuensis NBRC 4314.</title>
        <authorList>
            <person name="Yamada O."/>
        </authorList>
    </citation>
    <scope>NUCLEOTIDE SEQUENCE [LARGE SCALE GENOMIC DNA]</scope>
    <source>
        <strain evidence="5">RIB 2604</strain>
    </source>
</reference>
<feature type="domain" description="Heterokaryon incompatibility" evidence="2">
    <location>
        <begin position="65"/>
        <end position="195"/>
    </location>
</feature>
<dbReference type="Pfam" id="PF06985">
    <property type="entry name" value="HET"/>
    <property type="match status" value="1"/>
</dbReference>
<name>A0A146F0W8_ASPKA</name>
<dbReference type="Proteomes" id="UP000661280">
    <property type="component" value="Chromosome 1"/>
</dbReference>